<keyword evidence="8 13" id="KW-0560">Oxidoreductase</keyword>
<feature type="binding site" description="axial binding residue" evidence="12">
    <location>
        <position position="471"/>
    </location>
    <ligand>
        <name>heme</name>
        <dbReference type="ChEBI" id="CHEBI:30413"/>
    </ligand>
    <ligandPart>
        <name>Fe</name>
        <dbReference type="ChEBI" id="CHEBI:18248"/>
    </ligandPart>
</feature>
<comment type="subcellular location">
    <subcellularLocation>
        <location evidence="1">Membrane</location>
    </subcellularLocation>
</comment>
<feature type="transmembrane region" description="Helical" evidence="14">
    <location>
        <begin position="6"/>
        <end position="32"/>
    </location>
</feature>
<dbReference type="PRINTS" id="PR00385">
    <property type="entry name" value="P450"/>
</dbReference>
<proteinExistence type="evidence at transcript level"/>
<dbReference type="InterPro" id="IPR050665">
    <property type="entry name" value="Cytochrome_P450_Monooxygen"/>
</dbReference>
<dbReference type="PANTHER" id="PTHR24282">
    <property type="entry name" value="CYTOCHROME P450 FAMILY MEMBER"/>
    <property type="match status" value="1"/>
</dbReference>
<dbReference type="Gene3D" id="1.10.630.10">
    <property type="entry name" value="Cytochrome P450"/>
    <property type="match status" value="1"/>
</dbReference>
<dbReference type="InterPro" id="IPR001128">
    <property type="entry name" value="Cyt_P450"/>
</dbReference>
<evidence type="ECO:0000256" key="2">
    <source>
        <dbReference type="ARBA" id="ARBA00004928"/>
    </source>
</evidence>
<evidence type="ECO:0000256" key="4">
    <source>
        <dbReference type="ARBA" id="ARBA00022617"/>
    </source>
</evidence>
<keyword evidence="9 12" id="KW-0408">Iron</keyword>
<dbReference type="PANTHER" id="PTHR24282:SF255">
    <property type="entry name" value="CYTOCHROME P450 72A11-RELATED"/>
    <property type="match status" value="1"/>
</dbReference>
<gene>
    <name evidence="15" type="primary">CYP13</name>
</gene>
<comment type="cofactor">
    <cofactor evidence="12">
        <name>heme</name>
        <dbReference type="ChEBI" id="CHEBI:30413"/>
    </cofactor>
</comment>
<evidence type="ECO:0000256" key="12">
    <source>
        <dbReference type="PIRSR" id="PIRSR602401-1"/>
    </source>
</evidence>
<comment type="similarity">
    <text evidence="3 13">Belongs to the cytochrome P450 family.</text>
</comment>
<dbReference type="Pfam" id="PF00067">
    <property type="entry name" value="p450"/>
    <property type="match status" value="1"/>
</dbReference>
<dbReference type="GO" id="GO:0016020">
    <property type="term" value="C:membrane"/>
    <property type="evidence" value="ECO:0007669"/>
    <property type="project" value="UniProtKB-SubCell"/>
</dbReference>
<dbReference type="UniPathway" id="UPA00711"/>
<evidence type="ECO:0000313" key="15">
    <source>
        <dbReference type="EMBL" id="ALG05137.1"/>
    </source>
</evidence>
<dbReference type="EMBL" id="KT390175">
    <property type="protein sequence ID" value="ALG05137.1"/>
    <property type="molecule type" value="mRNA"/>
</dbReference>
<comment type="pathway">
    <text evidence="2">Aromatic compound metabolism; phenylpropanoid biosynthesis.</text>
</comment>
<dbReference type="GO" id="GO:0009699">
    <property type="term" value="P:phenylpropanoid biosynthetic process"/>
    <property type="evidence" value="ECO:0007669"/>
    <property type="project" value="UniProtKB-UniPathway"/>
</dbReference>
<dbReference type="GO" id="GO:0020037">
    <property type="term" value="F:heme binding"/>
    <property type="evidence" value="ECO:0007669"/>
    <property type="project" value="InterPro"/>
</dbReference>
<evidence type="ECO:0000256" key="14">
    <source>
        <dbReference type="SAM" id="Phobius"/>
    </source>
</evidence>
<dbReference type="SUPFAM" id="SSF48264">
    <property type="entry name" value="Cytochrome P450"/>
    <property type="match status" value="1"/>
</dbReference>
<keyword evidence="4 12" id="KW-0349">Heme</keyword>
<dbReference type="InterPro" id="IPR036396">
    <property type="entry name" value="Cyt_P450_sf"/>
</dbReference>
<evidence type="ECO:0000256" key="1">
    <source>
        <dbReference type="ARBA" id="ARBA00004370"/>
    </source>
</evidence>
<evidence type="ECO:0000256" key="10">
    <source>
        <dbReference type="ARBA" id="ARBA00023033"/>
    </source>
</evidence>
<name>A0A0N9HTD8_SINHE</name>
<evidence type="ECO:0000256" key="7">
    <source>
        <dbReference type="ARBA" id="ARBA00022989"/>
    </source>
</evidence>
<evidence type="ECO:0000256" key="6">
    <source>
        <dbReference type="ARBA" id="ARBA00022723"/>
    </source>
</evidence>
<keyword evidence="7 14" id="KW-1133">Transmembrane helix</keyword>
<keyword evidence="5 14" id="KW-0812">Transmembrane</keyword>
<evidence type="ECO:0000256" key="11">
    <source>
        <dbReference type="ARBA" id="ARBA00023136"/>
    </source>
</evidence>
<accession>A0A0N9HTD8</accession>
<dbReference type="PRINTS" id="PR00463">
    <property type="entry name" value="EP450I"/>
</dbReference>
<dbReference type="GO" id="GO:0005506">
    <property type="term" value="F:iron ion binding"/>
    <property type="evidence" value="ECO:0007669"/>
    <property type="project" value="InterPro"/>
</dbReference>
<evidence type="ECO:0000256" key="5">
    <source>
        <dbReference type="ARBA" id="ARBA00022692"/>
    </source>
</evidence>
<dbReference type="InterPro" id="IPR017972">
    <property type="entry name" value="Cyt_P450_CS"/>
</dbReference>
<evidence type="ECO:0000256" key="9">
    <source>
        <dbReference type="ARBA" id="ARBA00023004"/>
    </source>
</evidence>
<evidence type="ECO:0000256" key="13">
    <source>
        <dbReference type="RuleBase" id="RU000461"/>
    </source>
</evidence>
<evidence type="ECO:0000256" key="8">
    <source>
        <dbReference type="ARBA" id="ARBA00023002"/>
    </source>
</evidence>
<dbReference type="GO" id="GO:0004497">
    <property type="term" value="F:monooxygenase activity"/>
    <property type="evidence" value="ECO:0007669"/>
    <property type="project" value="UniProtKB-KW"/>
</dbReference>
<dbReference type="GO" id="GO:0016705">
    <property type="term" value="F:oxidoreductase activity, acting on paired donors, with incorporation or reduction of molecular oxygen"/>
    <property type="evidence" value="ECO:0007669"/>
    <property type="project" value="InterPro"/>
</dbReference>
<organism evidence="15">
    <name type="scientific">Sinopodophyllum hexandrum</name>
    <name type="common">Himalayan may apple</name>
    <name type="synonym">Podophyllum hexandrum</name>
    <dbReference type="NCBI Taxonomy" id="93608"/>
    <lineage>
        <taxon>Eukaryota</taxon>
        <taxon>Viridiplantae</taxon>
        <taxon>Streptophyta</taxon>
        <taxon>Embryophyta</taxon>
        <taxon>Tracheophyta</taxon>
        <taxon>Spermatophyta</taxon>
        <taxon>Magnoliopsida</taxon>
        <taxon>Ranunculales</taxon>
        <taxon>Berberidaceae</taxon>
        <taxon>Podophylloideae</taxon>
        <taxon>Podophylleae</taxon>
        <taxon>Sinopodophyllum</taxon>
    </lineage>
</organism>
<dbReference type="InterPro" id="IPR002401">
    <property type="entry name" value="Cyt_P450_E_grp-I"/>
</dbReference>
<dbReference type="PROSITE" id="PS00086">
    <property type="entry name" value="CYTOCHROME_P450"/>
    <property type="match status" value="1"/>
</dbReference>
<protein>
    <submittedName>
        <fullName evidence="15">Cytochrome P450</fullName>
    </submittedName>
</protein>
<keyword evidence="6 12" id="KW-0479">Metal-binding</keyword>
<reference evidence="15" key="1">
    <citation type="journal article" date="2015" name="Science">
        <title>Six enzymes from mayapple that complete the biosynthetic pathway to the etoposide aglycone.</title>
        <authorList>
            <person name="Lau W."/>
            <person name="Sattely E.S."/>
        </authorList>
    </citation>
    <scope>NUCLEOTIDE SEQUENCE</scope>
</reference>
<dbReference type="AlphaFoldDB" id="A0A0N9HTD8"/>
<keyword evidence="11 14" id="KW-0472">Membrane</keyword>
<sequence>MEEIRISLLLITYAALVIFSWLAWQALVQFWLRPIKLQRFLRQQGIDGPSYKFPFGGTDEETRALQKAASKPMDFSHKSIVTYILPYLHQIVQKYGNSSKMCFYWVGRTPKVVITDPDTIKEIMSHQFNHFNKIQSPVRVLLPGLISHEGEKWAMHRKIINPAFRLDKLKMMAPVFYTCCEEMVNRWKMLLSEDSSKELDIWPEFQNLTGDGLSLAAFGTSHEEGRRIFKLQLEIADLAIELRRSTNLAGFRWHGPNKTNKKLKELDSELTRMLKKIVHKREEAMRNGEATKDDLLGLLLESNFKEIQENKGSNNVGLTLHEIIEDCKLFYFAGQETTSTLLVWTMVVLSMHPEWQAQGREEVLQVFGERKLDYEGLNHLKIVTMILHEVLRLYPPVPSIHRESHKAIQLGKVCLSPEIYVQIPAILLQHDREIWGDDAEEFNPRRFADGVSKATKNQVVFFPFSWGPRICIGQNFAMIEAKMALAMILRHFSFELSPTYVHVPHLIITLQPKHGVQLILHKL</sequence>
<evidence type="ECO:0000256" key="3">
    <source>
        <dbReference type="ARBA" id="ARBA00010617"/>
    </source>
</evidence>
<keyword evidence="10 13" id="KW-0503">Monooxygenase</keyword>